<dbReference type="EMBL" id="JACXWA010000109">
    <property type="protein sequence ID" value="MBD3871023.1"/>
    <property type="molecule type" value="Genomic_DNA"/>
</dbReference>
<organism evidence="1 2">
    <name type="scientific">Candidatus Sulfomarinibacter kjeldsenii</name>
    <dbReference type="NCBI Taxonomy" id="2885994"/>
    <lineage>
        <taxon>Bacteria</taxon>
        <taxon>Pseudomonadati</taxon>
        <taxon>Acidobacteriota</taxon>
        <taxon>Thermoanaerobaculia</taxon>
        <taxon>Thermoanaerobaculales</taxon>
        <taxon>Candidatus Sulfomarinibacteraceae</taxon>
        <taxon>Candidatus Sulfomarinibacter</taxon>
    </lineage>
</organism>
<evidence type="ECO:0000313" key="2">
    <source>
        <dbReference type="Proteomes" id="UP000598633"/>
    </source>
</evidence>
<comment type="caution">
    <text evidence="1">The sequence shown here is derived from an EMBL/GenBank/DDBJ whole genome shotgun (WGS) entry which is preliminary data.</text>
</comment>
<dbReference type="AlphaFoldDB" id="A0A8J7CNR0"/>
<evidence type="ECO:0000313" key="1">
    <source>
        <dbReference type="EMBL" id="MBD3871023.1"/>
    </source>
</evidence>
<dbReference type="Proteomes" id="UP000598633">
    <property type="component" value="Unassembled WGS sequence"/>
</dbReference>
<reference evidence="1 2" key="1">
    <citation type="submission" date="2020-08" db="EMBL/GenBank/DDBJ databases">
        <title>Acidobacteriota in marine sediments use diverse sulfur dissimilation pathways.</title>
        <authorList>
            <person name="Wasmund K."/>
        </authorList>
    </citation>
    <scope>NUCLEOTIDE SEQUENCE [LARGE SCALE GENOMIC DNA]</scope>
    <source>
        <strain evidence="1">MAG AM3-A</strain>
    </source>
</reference>
<name>A0A8J7CNR0_9BACT</name>
<sequence length="52" mass="5459">MIADSGSTAEVLVFSPDEQIAQGGEFHYLGTTWVVTGARRDSGILVAEPAAH</sequence>
<accession>A0A8J7CNR0</accession>
<protein>
    <submittedName>
        <fullName evidence="1">Uncharacterized protein</fullName>
    </submittedName>
</protein>
<proteinExistence type="predicted"/>
<gene>
    <name evidence="1" type="ORF">IFJ97_06650</name>
</gene>